<dbReference type="RefSeq" id="WP_171222277.1">
    <property type="nucleotide sequence ID" value="NZ_CP121446.1"/>
</dbReference>
<dbReference type="Pfam" id="PF24595">
    <property type="entry name" value="DUF7619"/>
    <property type="match status" value="1"/>
</dbReference>
<evidence type="ECO:0000313" key="5">
    <source>
        <dbReference type="EMBL" id="NNT72102.1"/>
    </source>
</evidence>
<feature type="domain" description="DUF7619" evidence="4">
    <location>
        <begin position="493"/>
        <end position="626"/>
    </location>
</feature>
<reference evidence="5 6" key="1">
    <citation type="submission" date="2020-05" db="EMBL/GenBank/DDBJ databases">
        <title>Draft genome of Flavobacterium sp. IMCC34852.</title>
        <authorList>
            <person name="Song J."/>
            <person name="Cho J.-C."/>
        </authorList>
    </citation>
    <scope>NUCLEOTIDE SEQUENCE [LARGE SCALE GENOMIC DNA]</scope>
    <source>
        <strain evidence="5 6">IMCC34852</strain>
    </source>
</reference>
<evidence type="ECO:0000259" key="3">
    <source>
        <dbReference type="Pfam" id="PF18962"/>
    </source>
</evidence>
<evidence type="ECO:0000256" key="2">
    <source>
        <dbReference type="SAM" id="SignalP"/>
    </source>
</evidence>
<dbReference type="Pfam" id="PF18962">
    <property type="entry name" value="Por_Secre_tail"/>
    <property type="match status" value="1"/>
</dbReference>
<name>A0A7Y3R912_9FLAO</name>
<dbReference type="Proteomes" id="UP000536509">
    <property type="component" value="Unassembled WGS sequence"/>
</dbReference>
<dbReference type="InterPro" id="IPR055353">
    <property type="entry name" value="DUF7619"/>
</dbReference>
<feature type="domain" description="Secretion system C-terminal sorting" evidence="3">
    <location>
        <begin position="642"/>
        <end position="710"/>
    </location>
</feature>
<evidence type="ECO:0000256" key="1">
    <source>
        <dbReference type="ARBA" id="ARBA00022729"/>
    </source>
</evidence>
<keyword evidence="6" id="KW-1185">Reference proteome</keyword>
<dbReference type="AlphaFoldDB" id="A0A7Y3R912"/>
<sequence length="712" mass="77723">MKQKLLFLFLLTFSIAIAKPKEKTTVNPAIGILMSATNFGVDVFYNISIKNTGEETLTNVFVTQGPNTFGMTFWFGTIATLAPGEEITGLTAQKLGSGCYDQSQVIVHATPSSTTTEITDLSSDPFGYDNNGLPGTYYNNLPTTSSYFVYVNGTQDGVYQDLNNNSIVDVGDVINYTYTVSGGSDGGEIYDSNAIVTDPVFTGGFYITTGIHYITQADVDLGYVYNNSYIISFGPCDVGGYFDDESYCACPNPNGANIVTPLTSLLPNRISGNVKFNTNNDNCTTGLNFPNRRVNTTDGTYTYASYTNAAGNYQILIPNVGNYTTSALTNLNANFTSNPSSTTTVSSGSGVNYNNTNYCISSAANFADLTVNMFNINQAIPGNAATYRIVYTNHGSTNLNGSVQLTFDNGKLTFGNSTPIQNSSTTNTLTWNYTNLLPFESRQINLSFNVLIPPAVNVNDLLNFTVVANPIAGDSNVSNNTMIWEQIVRSSFDPNDKTVIEGSTITTAEGNNYLTYVTRFQNTGTANATTVVIKETLDADLDWNTFEPIASSHTADIQLRYGNDLTYTFSNIDLPYESANEPASNGWMVYKIKPKSNFTIGDIASSNSNIYFDYNPPILTNTVTTEMVALSINETIQSNFTLYPNPTSNHFVVEMQNEISAQYEIFDLNGKRLQANTVQHLKPIDISAFQSGFYFVTINTEQGKATYKLVKN</sequence>
<dbReference type="InterPro" id="IPR026444">
    <property type="entry name" value="Secre_tail"/>
</dbReference>
<dbReference type="EMBL" id="JABEVX010000003">
    <property type="protein sequence ID" value="NNT72102.1"/>
    <property type="molecule type" value="Genomic_DNA"/>
</dbReference>
<proteinExistence type="predicted"/>
<gene>
    <name evidence="5" type="ORF">HKT18_07750</name>
</gene>
<comment type="caution">
    <text evidence="5">The sequence shown here is derived from an EMBL/GenBank/DDBJ whole genome shotgun (WGS) entry which is preliminary data.</text>
</comment>
<organism evidence="5 6">
    <name type="scientific">Flavobacterium rivulicola</name>
    <dbReference type="NCBI Taxonomy" id="2732161"/>
    <lineage>
        <taxon>Bacteria</taxon>
        <taxon>Pseudomonadati</taxon>
        <taxon>Bacteroidota</taxon>
        <taxon>Flavobacteriia</taxon>
        <taxon>Flavobacteriales</taxon>
        <taxon>Flavobacteriaceae</taxon>
        <taxon>Flavobacterium</taxon>
    </lineage>
</organism>
<feature type="chain" id="PRO_5030754300" evidence="2">
    <location>
        <begin position="19"/>
        <end position="712"/>
    </location>
</feature>
<evidence type="ECO:0000313" key="6">
    <source>
        <dbReference type="Proteomes" id="UP000536509"/>
    </source>
</evidence>
<keyword evidence="1 2" id="KW-0732">Signal</keyword>
<feature type="signal peptide" evidence="2">
    <location>
        <begin position="1"/>
        <end position="18"/>
    </location>
</feature>
<protein>
    <submittedName>
        <fullName evidence="5">T9SS type A sorting domain-containing protein</fullName>
    </submittedName>
</protein>
<evidence type="ECO:0000259" key="4">
    <source>
        <dbReference type="Pfam" id="PF24595"/>
    </source>
</evidence>
<dbReference type="NCBIfam" id="TIGR04183">
    <property type="entry name" value="Por_Secre_tail"/>
    <property type="match status" value="1"/>
</dbReference>
<accession>A0A7Y3R912</accession>